<organism evidence="3 4">
    <name type="scientific">Lutispora saccharofermentans</name>
    <dbReference type="NCBI Taxonomy" id="3024236"/>
    <lineage>
        <taxon>Bacteria</taxon>
        <taxon>Bacillati</taxon>
        <taxon>Bacillota</taxon>
        <taxon>Clostridia</taxon>
        <taxon>Lutisporales</taxon>
        <taxon>Lutisporaceae</taxon>
        <taxon>Lutispora</taxon>
    </lineage>
</organism>
<name>A0ABT1NAW9_9FIRM</name>
<evidence type="ECO:0000256" key="2">
    <source>
        <dbReference type="SAM" id="Phobius"/>
    </source>
</evidence>
<dbReference type="PANTHER" id="PTHR30469:SF15">
    <property type="entry name" value="HLYD FAMILY OF SECRETION PROTEINS"/>
    <property type="match status" value="1"/>
</dbReference>
<evidence type="ECO:0000313" key="3">
    <source>
        <dbReference type="EMBL" id="MCQ1528405.1"/>
    </source>
</evidence>
<accession>A0ABT1NAW9</accession>
<feature type="coiled-coil region" evidence="1">
    <location>
        <begin position="167"/>
        <end position="226"/>
    </location>
</feature>
<reference evidence="3 4" key="1">
    <citation type="submission" date="2021-10" db="EMBL/GenBank/DDBJ databases">
        <title>Lutispora strain m25 sp. nov., a thermophilic, non-spore-forming bacterium isolated from a lab-scale methanogenic bioreactor digesting anaerobic sludge.</title>
        <authorList>
            <person name="El Houari A."/>
            <person name="Mcdonald J."/>
        </authorList>
    </citation>
    <scope>NUCLEOTIDE SEQUENCE [LARGE SCALE GENOMIC DNA]</scope>
    <source>
        <strain evidence="4">m25</strain>
    </source>
</reference>
<gene>
    <name evidence="3" type="ORF">LJD61_02425</name>
</gene>
<dbReference type="RefSeq" id="WP_255225885.1">
    <property type="nucleotide sequence ID" value="NZ_JAJEKE010000001.1"/>
</dbReference>
<feature type="coiled-coil region" evidence="1">
    <location>
        <begin position="107"/>
        <end position="134"/>
    </location>
</feature>
<sequence length="431" mass="48126">MKNKAVKLAKKIIIGFFALVFIMGFFSKSIINLFLPKVKVAAAVAAPVERNLDIEGTVEARDSVKIRLGGNIIVEEYYVKPGDVILAGYPLFKINTRFGIKNSDPDTDSLKLELKREELRLQSLEQKSFKLEELDISAMEAGLQESEDDFAKREKLYEAGAIAAVELDGIKNRIKEQRLGIEKARLELGEKRKDNENNIINSRIRIEELERNIAAIEKKKAFYSKADKEGICYSDVNGIMLFTNLSDAILPEDTIIAEIAQLDNEKSLIFTAQVNEQDYDIVKTAGIIELTSDYSSSAYNLRITDISQIVNQEMLSLRGIFEGDTDQGLKIGQKMKGKIKSMYSDKGLTIPKSAIIPDERFIEGQTGTVYILEERDGILGKENLSKAVKVKILAVGDTKAIVSGLGGFDYPRVITNLSYKISDGTKVFLWQ</sequence>
<comment type="caution">
    <text evidence="3">The sequence shown here is derived from an EMBL/GenBank/DDBJ whole genome shotgun (WGS) entry which is preliminary data.</text>
</comment>
<dbReference type="EMBL" id="JAJEKE010000001">
    <property type="protein sequence ID" value="MCQ1528405.1"/>
    <property type="molecule type" value="Genomic_DNA"/>
</dbReference>
<evidence type="ECO:0000313" key="4">
    <source>
        <dbReference type="Proteomes" id="UP001651880"/>
    </source>
</evidence>
<keyword evidence="2" id="KW-0472">Membrane</keyword>
<dbReference type="PANTHER" id="PTHR30469">
    <property type="entry name" value="MULTIDRUG RESISTANCE PROTEIN MDTA"/>
    <property type="match status" value="1"/>
</dbReference>
<feature type="transmembrane region" description="Helical" evidence="2">
    <location>
        <begin position="12"/>
        <end position="35"/>
    </location>
</feature>
<keyword evidence="1" id="KW-0175">Coiled coil</keyword>
<keyword evidence="2" id="KW-0812">Transmembrane</keyword>
<keyword evidence="2" id="KW-1133">Transmembrane helix</keyword>
<keyword evidence="4" id="KW-1185">Reference proteome</keyword>
<dbReference type="Proteomes" id="UP001651880">
    <property type="component" value="Unassembled WGS sequence"/>
</dbReference>
<evidence type="ECO:0000256" key="1">
    <source>
        <dbReference type="SAM" id="Coils"/>
    </source>
</evidence>
<protein>
    <submittedName>
        <fullName evidence="3">Efflux RND transporter periplasmic adaptor subunit</fullName>
    </submittedName>
</protein>
<proteinExistence type="predicted"/>